<gene>
    <name evidence="3" type="ORF">SAMN05444281_0429</name>
</gene>
<dbReference type="PROSITE" id="PS51257">
    <property type="entry name" value="PROKAR_LIPOPROTEIN"/>
    <property type="match status" value="1"/>
</dbReference>
<accession>A0A1M5SPD6</accession>
<name>A0A1M5SPD6_9FLAO</name>
<dbReference type="InterPro" id="IPR036116">
    <property type="entry name" value="FN3_sf"/>
</dbReference>
<feature type="chain" id="PRO_5012409482" evidence="1">
    <location>
        <begin position="23"/>
        <end position="238"/>
    </location>
</feature>
<dbReference type="Pfam" id="PF25788">
    <property type="entry name" value="Ig_Rha78A_N"/>
    <property type="match status" value="1"/>
</dbReference>
<proteinExistence type="predicted"/>
<keyword evidence="1" id="KW-0732">Signal</keyword>
<evidence type="ECO:0000313" key="4">
    <source>
        <dbReference type="Proteomes" id="UP000184109"/>
    </source>
</evidence>
<feature type="domain" description="Fibronectin type-III" evidence="2">
    <location>
        <begin position="36"/>
        <end position="136"/>
    </location>
</feature>
<sequence length="238" mass="26039">MRKIIYFSFVSCLLLSSCGGGGGNEEIIPEEPDNTAPSVPVLKTPTDNTLCIGNTVTFEWNRATDAEGDGISYQVQVAKDNQFTSTSIVKSESTSSLSEAITLSKGVAYYWRVKAIDNNNESSEYSSVNSFYTEAVATSNYLPFVAQAVTPKDEAMVDGSTYRLRWNGKDVDTNDELLTYDVYFGSDASNLEKIQDAKAATFVDTPTLVAATTYYWKVDVMDDKGGKTNGPVWSFTTN</sequence>
<evidence type="ECO:0000256" key="1">
    <source>
        <dbReference type="SAM" id="SignalP"/>
    </source>
</evidence>
<dbReference type="EMBL" id="FQXQ01000001">
    <property type="protein sequence ID" value="SHH40356.1"/>
    <property type="molecule type" value="Genomic_DNA"/>
</dbReference>
<organism evidence="3 4">
    <name type="scientific">Wenyingzhuangia marina</name>
    <dbReference type="NCBI Taxonomy" id="1195760"/>
    <lineage>
        <taxon>Bacteria</taxon>
        <taxon>Pseudomonadati</taxon>
        <taxon>Bacteroidota</taxon>
        <taxon>Flavobacteriia</taxon>
        <taxon>Flavobacteriales</taxon>
        <taxon>Flavobacteriaceae</taxon>
        <taxon>Wenyingzhuangia</taxon>
    </lineage>
</organism>
<feature type="signal peptide" evidence="1">
    <location>
        <begin position="1"/>
        <end position="22"/>
    </location>
</feature>
<reference evidence="4" key="1">
    <citation type="submission" date="2016-11" db="EMBL/GenBank/DDBJ databases">
        <authorList>
            <person name="Varghese N."/>
            <person name="Submissions S."/>
        </authorList>
    </citation>
    <scope>NUCLEOTIDE SEQUENCE [LARGE SCALE GENOMIC DNA]</scope>
    <source>
        <strain evidence="4">DSM 100572</strain>
    </source>
</reference>
<dbReference type="RefSeq" id="WP_073118029.1">
    <property type="nucleotide sequence ID" value="NZ_BMEN01000001.1"/>
</dbReference>
<dbReference type="Gene3D" id="2.60.40.10">
    <property type="entry name" value="Immunoglobulins"/>
    <property type="match status" value="2"/>
</dbReference>
<protein>
    <submittedName>
        <fullName evidence="3">SusE outer membrane protein</fullName>
    </submittedName>
</protein>
<dbReference type="PROSITE" id="PS50853">
    <property type="entry name" value="FN3"/>
    <property type="match status" value="1"/>
</dbReference>
<evidence type="ECO:0000259" key="2">
    <source>
        <dbReference type="PROSITE" id="PS50853"/>
    </source>
</evidence>
<dbReference type="SUPFAM" id="SSF49265">
    <property type="entry name" value="Fibronectin type III"/>
    <property type="match status" value="1"/>
</dbReference>
<keyword evidence="4" id="KW-1185">Reference proteome</keyword>
<dbReference type="STRING" id="1195760.SAMN05444281_0429"/>
<dbReference type="OrthoDB" id="789771at2"/>
<dbReference type="InterPro" id="IPR003961">
    <property type="entry name" value="FN3_dom"/>
</dbReference>
<evidence type="ECO:0000313" key="3">
    <source>
        <dbReference type="EMBL" id="SHH40356.1"/>
    </source>
</evidence>
<dbReference type="InterPro" id="IPR013783">
    <property type="entry name" value="Ig-like_fold"/>
</dbReference>
<dbReference type="Proteomes" id="UP000184109">
    <property type="component" value="Unassembled WGS sequence"/>
</dbReference>
<dbReference type="AlphaFoldDB" id="A0A1M5SPD6"/>